<comment type="caution">
    <text evidence="2">The sequence shown here is derived from an EMBL/GenBank/DDBJ whole genome shotgun (WGS) entry which is preliminary data.</text>
</comment>
<organism evidence="2">
    <name type="scientific">marine sediment metagenome</name>
    <dbReference type="NCBI Taxonomy" id="412755"/>
    <lineage>
        <taxon>unclassified sequences</taxon>
        <taxon>metagenomes</taxon>
        <taxon>ecological metagenomes</taxon>
    </lineage>
</organism>
<evidence type="ECO:0000259" key="1">
    <source>
        <dbReference type="PROSITE" id="PS51379"/>
    </source>
</evidence>
<name>X1C5U3_9ZZZZ</name>
<dbReference type="SUPFAM" id="SSF46548">
    <property type="entry name" value="alpha-helical ferredoxin"/>
    <property type="match status" value="1"/>
</dbReference>
<dbReference type="PROSITE" id="PS00198">
    <property type="entry name" value="4FE4S_FER_1"/>
    <property type="match status" value="1"/>
</dbReference>
<dbReference type="PROSITE" id="PS51379">
    <property type="entry name" value="4FE4S_FER_2"/>
    <property type="match status" value="2"/>
</dbReference>
<reference evidence="2" key="1">
    <citation type="journal article" date="2014" name="Front. Microbiol.">
        <title>High frequency of phylogenetically diverse reductive dehalogenase-homologous genes in deep subseafloor sedimentary metagenomes.</title>
        <authorList>
            <person name="Kawai M."/>
            <person name="Futagami T."/>
            <person name="Toyoda A."/>
            <person name="Takaki Y."/>
            <person name="Nishi S."/>
            <person name="Hori S."/>
            <person name="Arai W."/>
            <person name="Tsubouchi T."/>
            <person name="Morono Y."/>
            <person name="Uchiyama I."/>
            <person name="Ito T."/>
            <person name="Fujiyama A."/>
            <person name="Inagaki F."/>
            <person name="Takami H."/>
        </authorList>
    </citation>
    <scope>NUCLEOTIDE SEQUENCE</scope>
    <source>
        <strain evidence="2">Expedition CK06-06</strain>
    </source>
</reference>
<sequence>MWDASKCDLCGDCLVNCRYTGYDRDGAIAQITLLMEGKDAEILNRCTTCMACSGYCPTGADPSDLIFKMQEKIGTSPIVVVGKPARKALVRAFEEGEDPEQFIPGDPDKPALSFDAFRFDNFPEGTLDSQLFKGMTIVRGGQYNSLAGYVHMGGVSFVEKYGQRVLDNLAKLGKDVVYLHNEGFVLAHIKAKEYGFRVPFKYVHLFEYLRNYLRDHSNNITDKRYQELLLFTLFLEDFYDRGKPFDRYCMKGP</sequence>
<dbReference type="EMBL" id="BART01011759">
    <property type="protein sequence ID" value="GAG88692.1"/>
    <property type="molecule type" value="Genomic_DNA"/>
</dbReference>
<dbReference type="Gene3D" id="3.30.70.20">
    <property type="match status" value="1"/>
</dbReference>
<dbReference type="InterPro" id="IPR017900">
    <property type="entry name" value="4Fe4S_Fe_S_CS"/>
</dbReference>
<dbReference type="InterPro" id="IPR017896">
    <property type="entry name" value="4Fe4S_Fe-S-bd"/>
</dbReference>
<gene>
    <name evidence="2" type="ORF">S01H4_24876</name>
</gene>
<proteinExistence type="predicted"/>
<protein>
    <recommendedName>
        <fullName evidence="1">4Fe-4S ferredoxin-type domain-containing protein</fullName>
    </recommendedName>
</protein>
<dbReference type="AlphaFoldDB" id="X1C5U3"/>
<feature type="domain" description="4Fe-4S ferredoxin-type" evidence="1">
    <location>
        <begin position="1"/>
        <end position="27"/>
    </location>
</feature>
<feature type="domain" description="4Fe-4S ferredoxin-type" evidence="1">
    <location>
        <begin position="37"/>
        <end position="60"/>
    </location>
</feature>
<feature type="non-terminal residue" evidence="2">
    <location>
        <position position="253"/>
    </location>
</feature>
<accession>X1C5U3</accession>
<evidence type="ECO:0000313" key="2">
    <source>
        <dbReference type="EMBL" id="GAG88692.1"/>
    </source>
</evidence>